<accession>A0A377LXR4</accession>
<evidence type="ECO:0000313" key="5">
    <source>
        <dbReference type="Proteomes" id="UP000255106"/>
    </source>
</evidence>
<keyword evidence="4" id="KW-0969">Cilium</keyword>
<evidence type="ECO:0000256" key="1">
    <source>
        <dbReference type="ARBA" id="ARBA00009677"/>
    </source>
</evidence>
<comment type="subcellular location">
    <subcellularLocation>
        <location evidence="2">Bacterial flagellum</location>
    </subcellularLocation>
    <subcellularLocation>
        <location evidence="2">Secreted</location>
    </subcellularLocation>
</comment>
<keyword evidence="2" id="KW-0975">Bacterial flagellum</keyword>
<reference evidence="4 5" key="1">
    <citation type="submission" date="2018-06" db="EMBL/GenBank/DDBJ databases">
        <authorList>
            <consortium name="Pathogen Informatics"/>
            <person name="Doyle S."/>
        </authorList>
    </citation>
    <scope>NUCLEOTIDE SEQUENCE [LARGE SCALE GENOMIC DNA]</scope>
    <source>
        <strain evidence="4 5">NCTC10005</strain>
    </source>
</reference>
<evidence type="ECO:0000259" key="3">
    <source>
        <dbReference type="Pfam" id="PF06429"/>
    </source>
</evidence>
<evidence type="ECO:0000256" key="2">
    <source>
        <dbReference type="RuleBase" id="RU362065"/>
    </source>
</evidence>
<keyword evidence="4" id="KW-0966">Cell projection</keyword>
<dbReference type="GO" id="GO:0005576">
    <property type="term" value="C:extracellular region"/>
    <property type="evidence" value="ECO:0007669"/>
    <property type="project" value="UniProtKB-SubCell"/>
</dbReference>
<protein>
    <recommendedName>
        <fullName evidence="2">Flagellar hook-associated protein 1</fullName>
        <shortName evidence="2">HAP1</shortName>
    </recommendedName>
</protein>
<dbReference type="Pfam" id="PF06429">
    <property type="entry name" value="Flg_bbr_C"/>
    <property type="match status" value="1"/>
</dbReference>
<proteinExistence type="inferred from homology"/>
<feature type="domain" description="Flagellar basal-body/hook protein C-terminal" evidence="3">
    <location>
        <begin position="55"/>
        <end position="92"/>
    </location>
</feature>
<keyword evidence="2" id="KW-0964">Secreted</keyword>
<name>A0A377LXR4_ENTCL</name>
<dbReference type="AlphaFoldDB" id="A0A377LXR4"/>
<dbReference type="PANTHER" id="PTHR30033">
    <property type="entry name" value="FLAGELLAR HOOK-ASSOCIATED PROTEIN 1"/>
    <property type="match status" value="1"/>
</dbReference>
<dbReference type="Proteomes" id="UP000255106">
    <property type="component" value="Unassembled WGS sequence"/>
</dbReference>
<sequence length="94" mass="10499">MLKIQDQKLIGDNTLTEAYASLVGTIGDRARGVKSALVSAETDLRTKYDTKQALSGVNMDEEYINLDMFKQYYNANAQLLKTATDMFDALLSIR</sequence>
<dbReference type="GO" id="GO:0044780">
    <property type="term" value="P:bacterial-type flagellum assembly"/>
    <property type="evidence" value="ECO:0007669"/>
    <property type="project" value="InterPro"/>
</dbReference>
<gene>
    <name evidence="4" type="primary">flgK_3</name>
    <name evidence="2" type="synonym">flgK</name>
    <name evidence="4" type="ORF">NCTC10005_03621</name>
</gene>
<dbReference type="EMBL" id="UGJB01000004">
    <property type="protein sequence ID" value="STQ10862.1"/>
    <property type="molecule type" value="Genomic_DNA"/>
</dbReference>
<dbReference type="InterPro" id="IPR010930">
    <property type="entry name" value="Flg_bb/hook_C_dom"/>
</dbReference>
<comment type="similarity">
    <text evidence="1 2">Belongs to the flagella basal body rod proteins family.</text>
</comment>
<dbReference type="GO" id="GO:0005198">
    <property type="term" value="F:structural molecule activity"/>
    <property type="evidence" value="ECO:0007669"/>
    <property type="project" value="UniProtKB-UniRule"/>
</dbReference>
<dbReference type="PRINTS" id="PR01005">
    <property type="entry name" value="FLGHOOKAP1"/>
</dbReference>
<dbReference type="InterPro" id="IPR002371">
    <property type="entry name" value="FlgK"/>
</dbReference>
<dbReference type="PANTHER" id="PTHR30033:SF1">
    <property type="entry name" value="FLAGELLAR HOOK-ASSOCIATED PROTEIN 1"/>
    <property type="match status" value="1"/>
</dbReference>
<dbReference type="GO" id="GO:0009424">
    <property type="term" value="C:bacterial-type flagellum hook"/>
    <property type="evidence" value="ECO:0007669"/>
    <property type="project" value="UniProtKB-UniRule"/>
</dbReference>
<evidence type="ECO:0000313" key="4">
    <source>
        <dbReference type="EMBL" id="STQ10862.1"/>
    </source>
</evidence>
<keyword evidence="4" id="KW-0282">Flagellum</keyword>
<dbReference type="SUPFAM" id="SSF64518">
    <property type="entry name" value="Phase 1 flagellin"/>
    <property type="match status" value="1"/>
</dbReference>
<organism evidence="4 5">
    <name type="scientific">Enterobacter cloacae</name>
    <dbReference type="NCBI Taxonomy" id="550"/>
    <lineage>
        <taxon>Bacteria</taxon>
        <taxon>Pseudomonadati</taxon>
        <taxon>Pseudomonadota</taxon>
        <taxon>Gammaproteobacteria</taxon>
        <taxon>Enterobacterales</taxon>
        <taxon>Enterobacteriaceae</taxon>
        <taxon>Enterobacter</taxon>
        <taxon>Enterobacter cloacae complex</taxon>
    </lineage>
</organism>